<accession>A0A317XU06</accession>
<organism evidence="2 3">
    <name type="scientific">Testicularia cyperi</name>
    <dbReference type="NCBI Taxonomy" id="1882483"/>
    <lineage>
        <taxon>Eukaryota</taxon>
        <taxon>Fungi</taxon>
        <taxon>Dikarya</taxon>
        <taxon>Basidiomycota</taxon>
        <taxon>Ustilaginomycotina</taxon>
        <taxon>Ustilaginomycetes</taxon>
        <taxon>Ustilaginales</taxon>
        <taxon>Anthracoideaceae</taxon>
        <taxon>Testicularia</taxon>
    </lineage>
</organism>
<gene>
    <name evidence="2" type="ORF">BCV70DRAFT_216931</name>
</gene>
<dbReference type="Proteomes" id="UP000246740">
    <property type="component" value="Unassembled WGS sequence"/>
</dbReference>
<feature type="chain" id="PRO_5016292428" evidence="1">
    <location>
        <begin position="23"/>
        <end position="108"/>
    </location>
</feature>
<evidence type="ECO:0000313" key="3">
    <source>
        <dbReference type="Proteomes" id="UP000246740"/>
    </source>
</evidence>
<feature type="signal peptide" evidence="1">
    <location>
        <begin position="1"/>
        <end position="22"/>
    </location>
</feature>
<sequence>MVASKSLLGLGVVLASISMVKAGDAGRRIARCFLRTFELRNPACEGQDGLLYDTAKTTAVQYCPDIVHGGRDAHEQYLVMDLKNTPISMVAVIEVSADVMADPHLETT</sequence>
<evidence type="ECO:0000256" key="1">
    <source>
        <dbReference type="SAM" id="SignalP"/>
    </source>
</evidence>
<keyword evidence="3" id="KW-1185">Reference proteome</keyword>
<dbReference type="AlphaFoldDB" id="A0A317XU06"/>
<dbReference type="EMBL" id="KZ819192">
    <property type="protein sequence ID" value="PWZ00791.1"/>
    <property type="molecule type" value="Genomic_DNA"/>
</dbReference>
<protein>
    <submittedName>
        <fullName evidence="2">Uncharacterized protein</fullName>
    </submittedName>
</protein>
<reference evidence="2 3" key="1">
    <citation type="journal article" date="2018" name="Mol. Biol. Evol.">
        <title>Broad Genomic Sampling Reveals a Smut Pathogenic Ancestry of the Fungal Clade Ustilaginomycotina.</title>
        <authorList>
            <person name="Kijpornyongpan T."/>
            <person name="Mondo S.J."/>
            <person name="Barry K."/>
            <person name="Sandor L."/>
            <person name="Lee J."/>
            <person name="Lipzen A."/>
            <person name="Pangilinan J."/>
            <person name="LaButti K."/>
            <person name="Hainaut M."/>
            <person name="Henrissat B."/>
            <person name="Grigoriev I.V."/>
            <person name="Spatafora J.W."/>
            <person name="Aime M.C."/>
        </authorList>
    </citation>
    <scope>NUCLEOTIDE SEQUENCE [LARGE SCALE GENOMIC DNA]</scope>
    <source>
        <strain evidence="2 3">MCA 3645</strain>
    </source>
</reference>
<keyword evidence="1" id="KW-0732">Signal</keyword>
<evidence type="ECO:0000313" key="2">
    <source>
        <dbReference type="EMBL" id="PWZ00791.1"/>
    </source>
</evidence>
<dbReference type="InParanoid" id="A0A317XU06"/>
<name>A0A317XU06_9BASI</name>
<proteinExistence type="predicted"/>